<evidence type="ECO:0000313" key="1">
    <source>
        <dbReference type="EMBL" id="JAH37200.1"/>
    </source>
</evidence>
<dbReference type="AlphaFoldDB" id="A0A0E9S926"/>
<reference evidence="1" key="2">
    <citation type="journal article" date="2015" name="Fish Shellfish Immunol.">
        <title>Early steps in the European eel (Anguilla anguilla)-Vibrio vulnificus interaction in the gills: Role of the RtxA13 toxin.</title>
        <authorList>
            <person name="Callol A."/>
            <person name="Pajuelo D."/>
            <person name="Ebbesson L."/>
            <person name="Teles M."/>
            <person name="MacKenzie S."/>
            <person name="Amaro C."/>
        </authorList>
    </citation>
    <scope>NUCLEOTIDE SEQUENCE</scope>
</reference>
<protein>
    <submittedName>
        <fullName evidence="1">Uncharacterized protein</fullName>
    </submittedName>
</protein>
<dbReference type="EMBL" id="GBXM01071377">
    <property type="protein sequence ID" value="JAH37200.1"/>
    <property type="molecule type" value="Transcribed_RNA"/>
</dbReference>
<sequence length="60" mass="6892">MMGSDWLNGLWSVLFLKHTGVTHFFCSHFEKLVQDLACVLYRSHSKEHFVSAATCEQCSK</sequence>
<name>A0A0E9S926_ANGAN</name>
<reference evidence="1" key="1">
    <citation type="submission" date="2014-11" db="EMBL/GenBank/DDBJ databases">
        <authorList>
            <person name="Amaro Gonzalez C."/>
        </authorList>
    </citation>
    <scope>NUCLEOTIDE SEQUENCE</scope>
</reference>
<organism evidence="1">
    <name type="scientific">Anguilla anguilla</name>
    <name type="common">European freshwater eel</name>
    <name type="synonym">Muraena anguilla</name>
    <dbReference type="NCBI Taxonomy" id="7936"/>
    <lineage>
        <taxon>Eukaryota</taxon>
        <taxon>Metazoa</taxon>
        <taxon>Chordata</taxon>
        <taxon>Craniata</taxon>
        <taxon>Vertebrata</taxon>
        <taxon>Euteleostomi</taxon>
        <taxon>Actinopterygii</taxon>
        <taxon>Neopterygii</taxon>
        <taxon>Teleostei</taxon>
        <taxon>Anguilliformes</taxon>
        <taxon>Anguillidae</taxon>
        <taxon>Anguilla</taxon>
    </lineage>
</organism>
<proteinExistence type="predicted"/>
<accession>A0A0E9S926</accession>